<gene>
    <name evidence="1" type="ordered locus">midi_00781</name>
</gene>
<proteinExistence type="predicted"/>
<evidence type="ECO:0000313" key="2">
    <source>
        <dbReference type="Proteomes" id="UP000006639"/>
    </source>
</evidence>
<sequence>MNINIVFLYNNYPDFRWITKYLSEHKQGLLATPERDRRKSALEHQINNFLNNQDCLMAHHFFGELKCSTINTSIQSLNDSSRDISAVPAYSRIPLDLVKQNVINTGYENAMVDIRLR</sequence>
<accession>F7XWM2</accession>
<protein>
    <submittedName>
        <fullName evidence="1">Uncharacterized protein</fullName>
    </submittedName>
</protein>
<evidence type="ECO:0000313" key="1">
    <source>
        <dbReference type="EMBL" id="AEI89071.1"/>
    </source>
</evidence>
<keyword evidence="2" id="KW-1185">Reference proteome</keyword>
<name>F7XWM2_MIDMI</name>
<dbReference type="KEGG" id="mmn:midi_00781"/>
<dbReference type="HOGENOM" id="CLU_2082123_0_0_5"/>
<reference evidence="1 2" key="1">
    <citation type="journal article" date="2011" name="Mol. Biol. Evol.">
        <title>Phylogenomic evidence for the presence of a flagellum and cbb3 oxidase in the free-living mitochondrial ancestor.</title>
        <authorList>
            <person name="Sassera D."/>
            <person name="Lo N."/>
            <person name="Epis S."/>
            <person name="D'Auria G."/>
            <person name="Montagna M."/>
            <person name="Comandatore F."/>
            <person name="Horner D."/>
            <person name="Pereto J."/>
            <person name="Luciano A.M."/>
            <person name="Franciosi F."/>
            <person name="Ferri E."/>
            <person name="Crotti E."/>
            <person name="Bazzocchi C."/>
            <person name="Daffonchio D."/>
            <person name="Sacchi L."/>
            <person name="Moya A."/>
            <person name="Latorre A."/>
            <person name="Bandi C."/>
        </authorList>
    </citation>
    <scope>NUCLEOTIDE SEQUENCE [LARGE SCALE GENOMIC DNA]</scope>
    <source>
        <strain evidence="1 2">IricVA</strain>
    </source>
</reference>
<dbReference type="AlphaFoldDB" id="F7XWM2"/>
<organism evidence="1 2">
    <name type="scientific">Midichloria mitochondrii (strain IricVA)</name>
    <dbReference type="NCBI Taxonomy" id="696127"/>
    <lineage>
        <taxon>Bacteria</taxon>
        <taxon>Pseudomonadati</taxon>
        <taxon>Pseudomonadota</taxon>
        <taxon>Alphaproteobacteria</taxon>
        <taxon>Rickettsiales</taxon>
        <taxon>Candidatus Midichloriaceae</taxon>
        <taxon>Candidatus Midichloria</taxon>
    </lineage>
</organism>
<dbReference type="EMBL" id="CP002130">
    <property type="protein sequence ID" value="AEI89071.1"/>
    <property type="molecule type" value="Genomic_DNA"/>
</dbReference>
<dbReference type="Proteomes" id="UP000006639">
    <property type="component" value="Chromosome"/>
</dbReference>